<evidence type="ECO:0000313" key="3">
    <source>
        <dbReference type="Proteomes" id="UP000275436"/>
    </source>
</evidence>
<accession>A0A3M9XGT0</accession>
<reference evidence="2 3" key="1">
    <citation type="journal article" date="2018" name="Mol. Plant Microbe Interact.">
        <title>Taxonomically Different Co-Microsymbionts of a Relict Legume, Oxytropis popoviana, Have Complementary Sets of Symbiotic Genes and Together Increase the Efficiency of Plant Nodulation.</title>
        <authorList>
            <person name="Safronova V."/>
            <person name="Belimov A."/>
            <person name="Sazanova A."/>
            <person name="Chirak E."/>
            <person name="Verkhozina A."/>
            <person name="Kuznetsova I."/>
            <person name="Andronov E."/>
            <person name="Puhalsky J."/>
            <person name="Tikhonovich I."/>
        </authorList>
    </citation>
    <scope>NUCLEOTIDE SEQUENCE [LARGE SCALE GENOMIC DNA]</scope>
    <source>
        <strain evidence="2 3">Opo-235</strain>
    </source>
</reference>
<organism evidence="2 3">
    <name type="scientific">Mesorhizobium japonicum</name>
    <dbReference type="NCBI Taxonomy" id="2066070"/>
    <lineage>
        <taxon>Bacteria</taxon>
        <taxon>Pseudomonadati</taxon>
        <taxon>Pseudomonadota</taxon>
        <taxon>Alphaproteobacteria</taxon>
        <taxon>Hyphomicrobiales</taxon>
        <taxon>Phyllobacteriaceae</taxon>
        <taxon>Mesorhizobium</taxon>
    </lineage>
</organism>
<gene>
    <name evidence="2" type="ORF">DNR46_05305</name>
</gene>
<dbReference type="Gene3D" id="3.40.50.2300">
    <property type="match status" value="1"/>
</dbReference>
<evidence type="ECO:0000256" key="1">
    <source>
        <dbReference type="SAM" id="MobiDB-lite"/>
    </source>
</evidence>
<feature type="compositionally biased region" description="Basic and acidic residues" evidence="1">
    <location>
        <begin position="39"/>
        <end position="65"/>
    </location>
</feature>
<dbReference type="EMBL" id="QKOD01000001">
    <property type="protein sequence ID" value="RNJ47253.1"/>
    <property type="molecule type" value="Genomic_DNA"/>
</dbReference>
<proteinExistence type="predicted"/>
<protein>
    <recommendedName>
        <fullName evidence="4">Response regulator transcription factor</fullName>
    </recommendedName>
</protein>
<dbReference type="Proteomes" id="UP000275436">
    <property type="component" value="Unassembled WGS sequence"/>
</dbReference>
<comment type="caution">
    <text evidence="2">The sequence shown here is derived from an EMBL/GenBank/DDBJ whole genome shotgun (WGS) entry which is preliminary data.</text>
</comment>
<sequence length="167" mass="17695">MDPGVIAPGVLAWIGWRAAGDGHHGIHCRRPSAAPARPGRPDCPRLRLQGHWDRPGRQECPDHDSAGPARRRGDRSEHAGIQGLDVAVELGKETPTTRCVMLTAGASQSQLYEVIKAGVAGIVLKEAAIGTLLRCIHRVAAGGHWLPAEIVGEVLGSHSTSALRKTP</sequence>
<dbReference type="SUPFAM" id="SSF52172">
    <property type="entry name" value="CheY-like"/>
    <property type="match status" value="1"/>
</dbReference>
<feature type="region of interest" description="Disordered" evidence="1">
    <location>
        <begin position="29"/>
        <end position="80"/>
    </location>
</feature>
<dbReference type="InterPro" id="IPR011006">
    <property type="entry name" value="CheY-like_superfamily"/>
</dbReference>
<dbReference type="AlphaFoldDB" id="A0A3M9XGT0"/>
<name>A0A3M9XGT0_9HYPH</name>
<evidence type="ECO:0000313" key="2">
    <source>
        <dbReference type="EMBL" id="RNJ47253.1"/>
    </source>
</evidence>
<evidence type="ECO:0008006" key="4">
    <source>
        <dbReference type="Google" id="ProtNLM"/>
    </source>
</evidence>